<dbReference type="AlphaFoldDB" id="A0ABD0KTK5"/>
<reference evidence="1 2" key="1">
    <citation type="journal article" date="2023" name="Sci. Data">
        <title>Genome assembly of the Korean intertidal mud-creeper Batillaria attramentaria.</title>
        <authorList>
            <person name="Patra A.K."/>
            <person name="Ho P.T."/>
            <person name="Jun S."/>
            <person name="Lee S.J."/>
            <person name="Kim Y."/>
            <person name="Won Y.J."/>
        </authorList>
    </citation>
    <scope>NUCLEOTIDE SEQUENCE [LARGE SCALE GENOMIC DNA]</scope>
    <source>
        <strain evidence="1">Wonlab-2016</strain>
    </source>
</reference>
<keyword evidence="2" id="KW-1185">Reference proteome</keyword>
<name>A0ABD0KTK5_9CAEN</name>
<comment type="caution">
    <text evidence="1">The sequence shown here is derived from an EMBL/GenBank/DDBJ whole genome shotgun (WGS) entry which is preliminary data.</text>
</comment>
<organism evidence="1 2">
    <name type="scientific">Batillaria attramentaria</name>
    <dbReference type="NCBI Taxonomy" id="370345"/>
    <lineage>
        <taxon>Eukaryota</taxon>
        <taxon>Metazoa</taxon>
        <taxon>Spiralia</taxon>
        <taxon>Lophotrochozoa</taxon>
        <taxon>Mollusca</taxon>
        <taxon>Gastropoda</taxon>
        <taxon>Caenogastropoda</taxon>
        <taxon>Sorbeoconcha</taxon>
        <taxon>Cerithioidea</taxon>
        <taxon>Batillariidae</taxon>
        <taxon>Batillaria</taxon>
    </lineage>
</organism>
<dbReference type="EMBL" id="JACVVK020000126">
    <property type="protein sequence ID" value="KAK7490514.1"/>
    <property type="molecule type" value="Genomic_DNA"/>
</dbReference>
<sequence>MTTVRVYNPHGNLREVRTLSDAASATAECFSPIVLTEQQVDVLNDTYPQHVHITGAPGTGKNDSPAMQGHHLAWDKKACDRSGRFGQERLHLPLYLYCTLQEGKKACELVQAL</sequence>
<accession>A0ABD0KTK5</accession>
<gene>
    <name evidence="1" type="ORF">BaRGS_00018300</name>
</gene>
<proteinExistence type="predicted"/>
<protein>
    <submittedName>
        <fullName evidence="1">Uncharacterized protein</fullName>
    </submittedName>
</protein>
<dbReference type="Proteomes" id="UP001519460">
    <property type="component" value="Unassembled WGS sequence"/>
</dbReference>
<evidence type="ECO:0000313" key="1">
    <source>
        <dbReference type="EMBL" id="KAK7490514.1"/>
    </source>
</evidence>
<evidence type="ECO:0000313" key="2">
    <source>
        <dbReference type="Proteomes" id="UP001519460"/>
    </source>
</evidence>